<organism evidence="4 5">
    <name type="scientific">Cryobacterium luteum</name>
    <dbReference type="NCBI Taxonomy" id="1424661"/>
    <lineage>
        <taxon>Bacteria</taxon>
        <taxon>Bacillati</taxon>
        <taxon>Actinomycetota</taxon>
        <taxon>Actinomycetes</taxon>
        <taxon>Micrococcales</taxon>
        <taxon>Microbacteriaceae</taxon>
        <taxon>Cryobacterium</taxon>
    </lineage>
</organism>
<proteinExistence type="inferred from homology"/>
<evidence type="ECO:0000313" key="4">
    <source>
        <dbReference type="EMBL" id="TFB91884.1"/>
    </source>
</evidence>
<feature type="region of interest" description="Disordered" evidence="2">
    <location>
        <begin position="1"/>
        <end position="43"/>
    </location>
</feature>
<dbReference type="OrthoDB" id="9803529at2"/>
<evidence type="ECO:0000313" key="5">
    <source>
        <dbReference type="Proteomes" id="UP000297654"/>
    </source>
</evidence>
<evidence type="ECO:0000256" key="2">
    <source>
        <dbReference type="SAM" id="MobiDB-lite"/>
    </source>
</evidence>
<dbReference type="PANTHER" id="PTHR43575:SF1">
    <property type="entry name" value="PROTEIN ABCI7, CHLOROPLASTIC"/>
    <property type="match status" value="1"/>
</dbReference>
<feature type="compositionally biased region" description="Polar residues" evidence="2">
    <location>
        <begin position="15"/>
        <end position="29"/>
    </location>
</feature>
<dbReference type="AlphaFoldDB" id="A0A1H8D3Y9"/>
<dbReference type="Pfam" id="PF01458">
    <property type="entry name" value="SUFBD_core"/>
    <property type="match status" value="1"/>
</dbReference>
<name>A0A1H8D3Y9_9MICO</name>
<dbReference type="EMBL" id="SOFF01000020">
    <property type="protein sequence ID" value="TFB91884.1"/>
    <property type="molecule type" value="Genomic_DNA"/>
</dbReference>
<dbReference type="Proteomes" id="UP000297654">
    <property type="component" value="Unassembled WGS sequence"/>
</dbReference>
<dbReference type="PANTHER" id="PTHR43575">
    <property type="entry name" value="PROTEIN ABCI7, CHLOROPLASTIC"/>
    <property type="match status" value="1"/>
</dbReference>
<evidence type="ECO:0000259" key="3">
    <source>
        <dbReference type="Pfam" id="PF01458"/>
    </source>
</evidence>
<sequence length="415" mass="44323">MSAASALSKSASKTVPESTTPTADSSTLPVGQHGIKEHSDGRFGYVPVQTRSARFKSVNVADFEAVTGREAVWKHSPVAKFTDLTAGALDGSRYTVESTPSADVSVEWVPRTDARIGTAGLPEERAAANAWSAFDEALAVTVSGEEAKEITVTRSGLGTIARGAHTIIEAKPFSQATVILHNTGDARLSENVEIILGESANLTVVSLQEWDDSAVHLANHFASVGRDARLKHVVVSLGGSIVRVNPSVRLAGPGSDTLLLGLYFADAGQHLEQQVYVFHDAPRSRSRVNYKGALQGQDARTVWIGDVLIGNKAAGTDSYEQNRNLVLSEGTRADSIPNLEIETGDIVGAGHASATGRFDDEQLFYLQSRGITEEEARRLVVRGFLTEVVQQIGSPELEARLQLAIEAELIGTDDK</sequence>
<dbReference type="STRING" id="1424661.SAMN05216281_103125"/>
<accession>A0A1H8D3Y9</accession>
<keyword evidence="5" id="KW-1185">Reference proteome</keyword>
<dbReference type="NCBIfam" id="TIGR01981">
    <property type="entry name" value="sufD"/>
    <property type="match status" value="1"/>
</dbReference>
<dbReference type="InterPro" id="IPR000825">
    <property type="entry name" value="SUF_FeS_clus_asmbl_SufBD_core"/>
</dbReference>
<comment type="caution">
    <text evidence="4">The sequence shown here is derived from an EMBL/GenBank/DDBJ whole genome shotgun (WGS) entry which is preliminary data.</text>
</comment>
<evidence type="ECO:0000256" key="1">
    <source>
        <dbReference type="ARBA" id="ARBA00043967"/>
    </source>
</evidence>
<dbReference type="SUPFAM" id="SSF101960">
    <property type="entry name" value="Stabilizer of iron transporter SufD"/>
    <property type="match status" value="1"/>
</dbReference>
<reference evidence="4 5" key="1">
    <citation type="submission" date="2019-03" db="EMBL/GenBank/DDBJ databases">
        <title>Genomics of glacier-inhabiting Cryobacterium strains.</title>
        <authorList>
            <person name="Liu Q."/>
            <person name="Xin Y.-H."/>
        </authorList>
    </citation>
    <scope>NUCLEOTIDE SEQUENCE [LARGE SCALE GENOMIC DNA]</scope>
    <source>
        <strain evidence="4 5">Hh15</strain>
    </source>
</reference>
<comment type="similarity">
    <text evidence="1">Belongs to the iron-sulfur cluster assembly SufBD family.</text>
</comment>
<feature type="domain" description="SUF system FeS cluster assembly SufBD core" evidence="3">
    <location>
        <begin position="164"/>
        <end position="384"/>
    </location>
</feature>
<dbReference type="InterPro" id="IPR011542">
    <property type="entry name" value="SUF_FeS_clus_asmbl_SufD"/>
</dbReference>
<dbReference type="GO" id="GO:0016226">
    <property type="term" value="P:iron-sulfur cluster assembly"/>
    <property type="evidence" value="ECO:0007669"/>
    <property type="project" value="InterPro"/>
</dbReference>
<dbReference type="InterPro" id="IPR037284">
    <property type="entry name" value="SUF_FeS_clus_asmbl_SufBD_sf"/>
</dbReference>
<dbReference type="InterPro" id="IPR055346">
    <property type="entry name" value="Fe-S_cluster_assembly_SufBD"/>
</dbReference>
<protein>
    <submittedName>
        <fullName evidence="4">Fe-S cluster assembly protein SufD</fullName>
    </submittedName>
</protein>
<feature type="compositionally biased region" description="Low complexity" evidence="2">
    <location>
        <begin position="1"/>
        <end position="13"/>
    </location>
</feature>
<gene>
    <name evidence="4" type="primary">sufD</name>
    <name evidence="4" type="ORF">E3O10_05845</name>
</gene>